<dbReference type="OMA" id="YLMMRYT"/>
<name>G9N8U3_HYPVG</name>
<dbReference type="Proteomes" id="UP000007115">
    <property type="component" value="Unassembled WGS sequence"/>
</dbReference>
<sequence length="1016" mass="116091">MALGQIVFAYRPVAFSLAKSHTTRIEVGHHVIRPWLLLTAQEKLDNATGPKPLPAAALFSAYDEVLPQHGVDPDSDHHLSAFVFRVSGEEGGGSLLDKFQSILGRIGIVLEFSDDSITSPHGYPEHPLSPNPIDTGHWYPDDLPIKEDDDFPQIRPRAYSATSLENDSALPKNRAQESRKKNDKLEKDDLSHVHLEAEVYPSARISTTATRHLDPYHYYPSPLFDHLPLNLRSVGGTPDDDAKVRLLAPQTDISQQSSKQKSKRNSLVMGLDELPGSIRDLDQDQQLSELEEDEKKVQTAAMQDKRNPPAKTVEVNQNTSKPNGVDMPASPDYIPKDAPLALHSIRNGPPLALSSQNETTLSRQQQEQLLTRATRAREIYLASKVFNHWADRTAGRLEREGVARRHMIRFRCFQGWTCAPSLRFPVVDQLKALTAVQKLQRAVSYQEEQLRLAASAISQSHRAKTASRVYDQWCSHLISLACRRKLNKKSKQSALLAWKSSSSSNLIRSQAIRRFNKREGVITTLSKLQDHAILNSRQFHTARQIGSLQLLFGYLTEWRDQIQVKSQSSAYCARTSIATISRTFQNWNLLVRVQAFRWRADFISVTRALESWRRHYIQEEWRRNMATNHLKSFQISNALHIMQRSSGLEAQRSHLSSRARLFIVTTHILPIMDSAVEIRKAQMKEMIRRYLMMRYTQVSSARKKRNFYEAFDHWRALTAQATSDNDVVILYNSKYYYGQLDLALTKWSKQAEEDLDVQLATYKHYAQAMLTTWADAAKEQERMDMQSVDIWAIRRQRQHLKAWSISSLQRSGQAHSATKVLQRNYNEKRNRAFQHWRQYCASADAVRSEQDQLRFTPKSELPSSRRSGWRTLSVRRHLLTERHNKQESAAKPIETPTRWTGMPLNMSFPMSAKPLASWREIDEESVTSSDTEDVAMLKSPSKPPSNTGRIALPSTTPRGPVPVHLNLRAMRAETSPHRWSNSDTTSPSKLDLTQNTPRGPQATPKPSLVFDEFYRW</sequence>
<dbReference type="VEuPathDB" id="FungiDB:TRIVIDRAFT_65856"/>
<evidence type="ECO:0000256" key="1">
    <source>
        <dbReference type="SAM" id="MobiDB-lite"/>
    </source>
</evidence>
<protein>
    <recommendedName>
        <fullName evidence="2">Sfi1 spindle body domain-containing protein</fullName>
    </recommendedName>
</protein>
<feature type="compositionally biased region" description="Basic and acidic residues" evidence="1">
    <location>
        <begin position="293"/>
        <end position="307"/>
    </location>
</feature>
<dbReference type="RefSeq" id="XP_013950575.1">
    <property type="nucleotide sequence ID" value="XM_014095100.1"/>
</dbReference>
<reference evidence="3 4" key="1">
    <citation type="journal article" date="2011" name="Genome Biol.">
        <title>Comparative genome sequence analysis underscores mycoparasitism as the ancestral life style of Trichoderma.</title>
        <authorList>
            <person name="Kubicek C.P."/>
            <person name="Herrera-Estrella A."/>
            <person name="Seidl-Seiboth V."/>
            <person name="Martinez D.A."/>
            <person name="Druzhinina I.S."/>
            <person name="Thon M."/>
            <person name="Zeilinger S."/>
            <person name="Casas-Flores S."/>
            <person name="Horwitz B.A."/>
            <person name="Mukherjee P.K."/>
            <person name="Mukherjee M."/>
            <person name="Kredics L."/>
            <person name="Alcaraz L.D."/>
            <person name="Aerts A."/>
            <person name="Antal Z."/>
            <person name="Atanasova L."/>
            <person name="Cervantes-Badillo M.G."/>
            <person name="Challacombe J."/>
            <person name="Chertkov O."/>
            <person name="McCluskey K."/>
            <person name="Coulpier F."/>
            <person name="Deshpande N."/>
            <person name="von Doehren H."/>
            <person name="Ebbole D.J."/>
            <person name="Esquivel-Naranjo E.U."/>
            <person name="Fekete E."/>
            <person name="Flipphi M."/>
            <person name="Glaser F."/>
            <person name="Gomez-Rodriguez E.Y."/>
            <person name="Gruber S."/>
            <person name="Han C."/>
            <person name="Henrissat B."/>
            <person name="Hermosa R."/>
            <person name="Hernandez-Onate M."/>
            <person name="Karaffa L."/>
            <person name="Kosti I."/>
            <person name="Le Crom S."/>
            <person name="Lindquist E."/>
            <person name="Lucas S."/>
            <person name="Luebeck M."/>
            <person name="Luebeck P.S."/>
            <person name="Margeot A."/>
            <person name="Metz B."/>
            <person name="Misra M."/>
            <person name="Nevalainen H."/>
            <person name="Omann M."/>
            <person name="Packer N."/>
            <person name="Perrone G."/>
            <person name="Uresti-Rivera E.E."/>
            <person name="Salamov A."/>
            <person name="Schmoll M."/>
            <person name="Seiboth B."/>
            <person name="Shapiro H."/>
            <person name="Sukno S."/>
            <person name="Tamayo-Ramos J.A."/>
            <person name="Tisch D."/>
            <person name="Wiest A."/>
            <person name="Wilkinson H.H."/>
            <person name="Zhang M."/>
            <person name="Coutinho P.M."/>
            <person name="Kenerley C.M."/>
            <person name="Monte E."/>
            <person name="Baker S.E."/>
            <person name="Grigoriev I.V."/>
        </authorList>
    </citation>
    <scope>NUCLEOTIDE SEQUENCE [LARGE SCALE GENOMIC DNA]</scope>
    <source>
        <strain evidence="4">Gv29-8 / FGSC 10586</strain>
    </source>
</reference>
<feature type="compositionally biased region" description="Acidic residues" evidence="1">
    <location>
        <begin position="921"/>
        <end position="933"/>
    </location>
</feature>
<dbReference type="eggNOG" id="KOG4775">
    <property type="taxonomic scope" value="Eukaryota"/>
</dbReference>
<evidence type="ECO:0000313" key="4">
    <source>
        <dbReference type="Proteomes" id="UP000007115"/>
    </source>
</evidence>
<accession>G9N8U3</accession>
<dbReference type="OrthoDB" id="5215300at2759"/>
<dbReference type="InterPro" id="IPR013665">
    <property type="entry name" value="Sfi1_dom"/>
</dbReference>
<comment type="caution">
    <text evidence="3">The sequence shown here is derived from an EMBL/GenBank/DDBJ whole genome shotgun (WGS) entry which is preliminary data.</text>
</comment>
<organism evidence="3 4">
    <name type="scientific">Hypocrea virens (strain Gv29-8 / FGSC 10586)</name>
    <name type="common">Gliocladium virens</name>
    <name type="synonym">Trichoderma virens</name>
    <dbReference type="NCBI Taxonomy" id="413071"/>
    <lineage>
        <taxon>Eukaryota</taxon>
        <taxon>Fungi</taxon>
        <taxon>Dikarya</taxon>
        <taxon>Ascomycota</taxon>
        <taxon>Pezizomycotina</taxon>
        <taxon>Sordariomycetes</taxon>
        <taxon>Hypocreomycetidae</taxon>
        <taxon>Hypocreales</taxon>
        <taxon>Hypocreaceae</taxon>
        <taxon>Trichoderma</taxon>
    </lineage>
</organism>
<feature type="compositionally biased region" description="Polar residues" evidence="1">
    <location>
        <begin position="944"/>
        <end position="957"/>
    </location>
</feature>
<feature type="region of interest" description="Disordered" evidence="1">
    <location>
        <begin position="120"/>
        <end position="189"/>
    </location>
</feature>
<feature type="compositionally biased region" description="Polar residues" evidence="1">
    <location>
        <begin position="977"/>
        <end position="998"/>
    </location>
</feature>
<feature type="region of interest" description="Disordered" evidence="1">
    <location>
        <begin position="289"/>
        <end position="330"/>
    </location>
</feature>
<evidence type="ECO:0000259" key="2">
    <source>
        <dbReference type="Pfam" id="PF08457"/>
    </source>
</evidence>
<dbReference type="HOGENOM" id="CLU_296830_0_0_1"/>
<dbReference type="InParanoid" id="G9N8U3"/>
<proteinExistence type="predicted"/>
<dbReference type="AlphaFoldDB" id="G9N8U3"/>
<dbReference type="STRING" id="413071.G9N8U3"/>
<dbReference type="GeneID" id="25796763"/>
<keyword evidence="4" id="KW-1185">Reference proteome</keyword>
<feature type="region of interest" description="Disordered" evidence="1">
    <location>
        <begin position="883"/>
        <end position="905"/>
    </location>
</feature>
<feature type="domain" description="Sfi1 spindle body" evidence="2">
    <location>
        <begin position="362"/>
        <end position="591"/>
    </location>
</feature>
<gene>
    <name evidence="3" type="ORF">TRIVIDRAFT_65856</name>
</gene>
<feature type="compositionally biased region" description="Basic and acidic residues" evidence="1">
    <location>
        <begin position="174"/>
        <end position="189"/>
    </location>
</feature>
<feature type="region of interest" description="Disordered" evidence="1">
    <location>
        <begin position="919"/>
        <end position="1007"/>
    </location>
</feature>
<dbReference type="Pfam" id="PF08457">
    <property type="entry name" value="Sfi1"/>
    <property type="match status" value="2"/>
</dbReference>
<feature type="domain" description="Sfi1 spindle body" evidence="2">
    <location>
        <begin position="606"/>
        <end position="838"/>
    </location>
</feature>
<evidence type="ECO:0000313" key="3">
    <source>
        <dbReference type="EMBL" id="EHK16365.1"/>
    </source>
</evidence>
<dbReference type="EMBL" id="ABDF02000090">
    <property type="protein sequence ID" value="EHK16365.1"/>
    <property type="molecule type" value="Genomic_DNA"/>
</dbReference>